<evidence type="ECO:0000256" key="3">
    <source>
        <dbReference type="ARBA" id="ARBA00006462"/>
    </source>
</evidence>
<comment type="pathway">
    <text evidence="2">Protein modification; protein glycosylation.</text>
</comment>
<dbReference type="Gene3D" id="3.90.550.50">
    <property type="match status" value="1"/>
</dbReference>
<dbReference type="GO" id="GO:0016263">
    <property type="term" value="F:glycoprotein-N-acetylgalactosamine 3-beta-galactosyltransferase activity"/>
    <property type="evidence" value="ECO:0007669"/>
    <property type="project" value="UniProtKB-EC"/>
</dbReference>
<dbReference type="GO" id="GO:0016020">
    <property type="term" value="C:membrane"/>
    <property type="evidence" value="ECO:0007669"/>
    <property type="project" value="UniProtKB-SubCell"/>
</dbReference>
<evidence type="ECO:0000256" key="2">
    <source>
        <dbReference type="ARBA" id="ARBA00004922"/>
    </source>
</evidence>
<evidence type="ECO:0000256" key="11">
    <source>
        <dbReference type="ARBA" id="ARBA00023136"/>
    </source>
</evidence>
<keyword evidence="5" id="KW-0328">Glycosyltransferase</keyword>
<evidence type="ECO:0000313" key="13">
    <source>
        <dbReference type="EMBL" id="KAF2651228.1"/>
    </source>
</evidence>
<keyword evidence="8" id="KW-0547">Nucleotide-binding</keyword>
<dbReference type="GO" id="GO:0000166">
    <property type="term" value="F:nucleotide binding"/>
    <property type="evidence" value="ECO:0007669"/>
    <property type="project" value="UniProtKB-KW"/>
</dbReference>
<evidence type="ECO:0000313" key="14">
    <source>
        <dbReference type="Proteomes" id="UP000799324"/>
    </source>
</evidence>
<evidence type="ECO:0000256" key="4">
    <source>
        <dbReference type="ARBA" id="ARBA00012557"/>
    </source>
</evidence>
<dbReference type="InterPro" id="IPR026050">
    <property type="entry name" value="C1GALT1/C1GALT1_chp1"/>
</dbReference>
<dbReference type="PANTHER" id="PTHR23033:SF43">
    <property type="entry name" value="APPLE DOMAIN-CONTAINING PROTEIN"/>
    <property type="match status" value="1"/>
</dbReference>
<keyword evidence="6 13" id="KW-0808">Transferase</keyword>
<reference evidence="13" key="1">
    <citation type="journal article" date="2020" name="Stud. Mycol.">
        <title>101 Dothideomycetes genomes: a test case for predicting lifestyles and emergence of pathogens.</title>
        <authorList>
            <person name="Haridas S."/>
            <person name="Albert R."/>
            <person name="Binder M."/>
            <person name="Bloem J."/>
            <person name="Labutti K."/>
            <person name="Salamov A."/>
            <person name="Andreopoulos B."/>
            <person name="Baker S."/>
            <person name="Barry K."/>
            <person name="Bills G."/>
            <person name="Bluhm B."/>
            <person name="Cannon C."/>
            <person name="Castanera R."/>
            <person name="Culley D."/>
            <person name="Daum C."/>
            <person name="Ezra D."/>
            <person name="Gonzalez J."/>
            <person name="Henrissat B."/>
            <person name="Kuo A."/>
            <person name="Liang C."/>
            <person name="Lipzen A."/>
            <person name="Lutzoni F."/>
            <person name="Magnuson J."/>
            <person name="Mondo S."/>
            <person name="Nolan M."/>
            <person name="Ohm R."/>
            <person name="Pangilinan J."/>
            <person name="Park H.-J."/>
            <person name="Ramirez L."/>
            <person name="Alfaro M."/>
            <person name="Sun H."/>
            <person name="Tritt A."/>
            <person name="Yoshinaga Y."/>
            <person name="Zwiers L.-H."/>
            <person name="Turgeon B."/>
            <person name="Goodwin S."/>
            <person name="Spatafora J."/>
            <person name="Crous P."/>
            <person name="Grigoriev I."/>
        </authorList>
    </citation>
    <scope>NUCLEOTIDE SEQUENCE</scope>
    <source>
        <strain evidence="13">CBS 122681</strain>
    </source>
</reference>
<comment type="subcellular location">
    <subcellularLocation>
        <location evidence="1">Membrane</location>
        <topology evidence="1">Single-pass type II membrane protein</topology>
    </subcellularLocation>
</comment>
<name>A0A6A6SXL9_9PLEO</name>
<dbReference type="OrthoDB" id="414175at2759"/>
<keyword evidence="7" id="KW-0812">Transmembrane</keyword>
<evidence type="ECO:0000256" key="5">
    <source>
        <dbReference type="ARBA" id="ARBA00022676"/>
    </source>
</evidence>
<evidence type="ECO:0000256" key="8">
    <source>
        <dbReference type="ARBA" id="ARBA00022741"/>
    </source>
</evidence>
<organism evidence="13 14">
    <name type="scientific">Lophiostoma macrostomum CBS 122681</name>
    <dbReference type="NCBI Taxonomy" id="1314788"/>
    <lineage>
        <taxon>Eukaryota</taxon>
        <taxon>Fungi</taxon>
        <taxon>Dikarya</taxon>
        <taxon>Ascomycota</taxon>
        <taxon>Pezizomycotina</taxon>
        <taxon>Dothideomycetes</taxon>
        <taxon>Pleosporomycetidae</taxon>
        <taxon>Pleosporales</taxon>
        <taxon>Lophiostomataceae</taxon>
        <taxon>Lophiostoma</taxon>
    </lineage>
</organism>
<dbReference type="Pfam" id="PF02434">
    <property type="entry name" value="Fringe"/>
    <property type="match status" value="1"/>
</dbReference>
<evidence type="ECO:0000256" key="9">
    <source>
        <dbReference type="ARBA" id="ARBA00022968"/>
    </source>
</evidence>
<evidence type="ECO:0000256" key="6">
    <source>
        <dbReference type="ARBA" id="ARBA00022679"/>
    </source>
</evidence>
<proteinExistence type="inferred from homology"/>
<gene>
    <name evidence="13" type="ORF">K491DRAFT_607300</name>
</gene>
<feature type="domain" description="Fringe-like glycosyltransferase" evidence="12">
    <location>
        <begin position="161"/>
        <end position="245"/>
    </location>
</feature>
<accession>A0A6A6SXL9</accession>
<keyword evidence="10" id="KW-1133">Transmembrane helix</keyword>
<keyword evidence="9" id="KW-0735">Signal-anchor</keyword>
<dbReference type="InterPro" id="IPR003378">
    <property type="entry name" value="Fringe-like_glycosylTrfase"/>
</dbReference>
<evidence type="ECO:0000256" key="10">
    <source>
        <dbReference type="ARBA" id="ARBA00022989"/>
    </source>
</evidence>
<sequence length="444" mass="51080">MVRLTPTRLLCAVVLAATILLVSYVSSLLFGERGYDLVLDRPPPARSRPSEHELSFGEECSPFSSGVMDDTTIVLKLGAAEVASQLPAYIRRLGRCQFDLLIFSDREDDYDGHKIYDALANLRPEYRYQNDDFDIYDKIHKNEIGSEKTADGWRLDKYKFLPMMELTAHMRPESNWFIFVELDTYVNWDNMYRFLSQFNPKTPYYFGSPVWPKKKPVFAHGGSGFVLSRGALNKMVARGRMFAENQNFPGTHLFGKNVAKECCGDEVLARVLKECGVPIRGYWPMFNGEKPITARFDFERWCEAIITLHHVQDAEFDAMKQWETTRRNPSKPLTFEELFGYIESKLKDQVDDWTNMSEDLTLKIPNPAAMTFDTCFDACLKDRKCMQYEHFGDTCRLGYSIRQGHGQGPEGDRRWVSGWVLERIKEFQSTHGPCAGAHFVHANP</sequence>
<keyword evidence="11" id="KW-0472">Membrane</keyword>
<keyword evidence="14" id="KW-1185">Reference proteome</keyword>
<dbReference type="PANTHER" id="PTHR23033">
    <property type="entry name" value="BETA1,3-GALACTOSYLTRANSFERASE"/>
    <property type="match status" value="1"/>
</dbReference>
<comment type="similarity">
    <text evidence="3">Belongs to the glycosyltransferase 31 family. Beta3-Gal-T subfamily.</text>
</comment>
<evidence type="ECO:0000259" key="12">
    <source>
        <dbReference type="Pfam" id="PF02434"/>
    </source>
</evidence>
<dbReference type="AlphaFoldDB" id="A0A6A6SXL9"/>
<dbReference type="EMBL" id="MU004431">
    <property type="protein sequence ID" value="KAF2651228.1"/>
    <property type="molecule type" value="Genomic_DNA"/>
</dbReference>
<protein>
    <recommendedName>
        <fullName evidence="4">N-acetylgalactosaminide beta-1,3-galactosyltransferase</fullName>
        <ecNumber evidence="4">2.4.1.122</ecNumber>
    </recommendedName>
</protein>
<evidence type="ECO:0000256" key="1">
    <source>
        <dbReference type="ARBA" id="ARBA00004606"/>
    </source>
</evidence>
<evidence type="ECO:0000256" key="7">
    <source>
        <dbReference type="ARBA" id="ARBA00022692"/>
    </source>
</evidence>
<dbReference type="Proteomes" id="UP000799324">
    <property type="component" value="Unassembled WGS sequence"/>
</dbReference>
<dbReference type="EC" id="2.4.1.122" evidence="4"/>